<reference evidence="2 3" key="1">
    <citation type="submission" date="2019-05" db="EMBL/GenBank/DDBJ databases">
        <authorList>
            <person name="Zhou X."/>
        </authorList>
    </citation>
    <scope>NUCLEOTIDE SEQUENCE [LARGE SCALE GENOMIC DNA]</scope>
    <source>
        <strain evidence="2 3">DSM 432</strain>
    </source>
</reference>
<gene>
    <name evidence="2" type="ORF">FBQ73_15930</name>
</gene>
<organism evidence="2 3">
    <name type="scientific">Xanthobacter autotrophicus</name>
    <dbReference type="NCBI Taxonomy" id="280"/>
    <lineage>
        <taxon>Bacteria</taxon>
        <taxon>Pseudomonadati</taxon>
        <taxon>Pseudomonadota</taxon>
        <taxon>Alphaproteobacteria</taxon>
        <taxon>Hyphomicrobiales</taxon>
        <taxon>Xanthobacteraceae</taxon>
        <taxon>Xanthobacter</taxon>
    </lineage>
</organism>
<name>A0A6C1KDK3_XANAU</name>
<dbReference type="Gene3D" id="3.30.1230.10">
    <property type="entry name" value="YlxR-like"/>
    <property type="match status" value="1"/>
</dbReference>
<evidence type="ECO:0000313" key="2">
    <source>
        <dbReference type="EMBL" id="TLX41617.1"/>
    </source>
</evidence>
<feature type="region of interest" description="Disordered" evidence="1">
    <location>
        <begin position="1"/>
        <end position="25"/>
    </location>
</feature>
<dbReference type="EMBL" id="VAUP01000035">
    <property type="protein sequence ID" value="TLX41617.1"/>
    <property type="molecule type" value="Genomic_DNA"/>
</dbReference>
<dbReference type="Proteomes" id="UP000305131">
    <property type="component" value="Unassembled WGS sequence"/>
</dbReference>
<sequence>MRGQMVRAASTADGTLNRDSPQAAARVPGRGAFVSFTSPVVPPARKRRTLRRAVTVEITSRDRVRSSGRPPPVLRRQRPICRTWRARSGRVRPPRYAPRHARR</sequence>
<protein>
    <submittedName>
        <fullName evidence="2">DUF448 domain-containing protein</fullName>
    </submittedName>
</protein>
<dbReference type="InterPro" id="IPR035931">
    <property type="entry name" value="YlxR-like_sf"/>
</dbReference>
<proteinExistence type="predicted"/>
<dbReference type="AlphaFoldDB" id="A0A6C1KDK3"/>
<evidence type="ECO:0000256" key="1">
    <source>
        <dbReference type="SAM" id="MobiDB-lite"/>
    </source>
</evidence>
<accession>A0A6C1KDK3</accession>
<comment type="caution">
    <text evidence="2">The sequence shown here is derived from an EMBL/GenBank/DDBJ whole genome shotgun (WGS) entry which is preliminary data.</text>
</comment>
<evidence type="ECO:0000313" key="3">
    <source>
        <dbReference type="Proteomes" id="UP000305131"/>
    </source>
</evidence>
<dbReference type="SUPFAM" id="SSF64376">
    <property type="entry name" value="YlxR-like"/>
    <property type="match status" value="1"/>
</dbReference>